<name>A0A0B4DQV0_PSEPS</name>
<protein>
    <submittedName>
        <fullName evidence="1">Uncharacterized protein</fullName>
    </submittedName>
</protein>
<dbReference type="EMBL" id="JWTB01000019">
    <property type="protein sequence ID" value="KIC66745.1"/>
    <property type="molecule type" value="Genomic_DNA"/>
</dbReference>
<accession>A0A0B4DQV0</accession>
<evidence type="ECO:0000313" key="2">
    <source>
        <dbReference type="Proteomes" id="UP000031196"/>
    </source>
</evidence>
<proteinExistence type="predicted"/>
<dbReference type="RefSeq" id="WP_043452323.1">
    <property type="nucleotide sequence ID" value="NZ_JBFBKS010000001.1"/>
</dbReference>
<dbReference type="Proteomes" id="UP000031196">
    <property type="component" value="Unassembled WGS sequence"/>
</dbReference>
<sequence length="90" mass="9966">MEAQGIRTAQLRIGDEIEAWHRGRLFHKGRVTDVVPALELFWILDARTGTRKLLDPEALEIRHVETPVQAPVKLDVPVKPGPAGKPLATA</sequence>
<dbReference type="AlphaFoldDB" id="A0A0B4DQV0"/>
<reference evidence="1 2" key="1">
    <citation type="submission" date="2014-12" db="EMBL/GenBank/DDBJ databases">
        <title>Genome sequencing of Arthrobacter phenanthrenivorans SWC37.</title>
        <authorList>
            <person name="Tan P.W."/>
            <person name="Chan K.-G."/>
        </authorList>
    </citation>
    <scope>NUCLEOTIDE SEQUENCE [LARGE SCALE GENOMIC DNA]</scope>
    <source>
        <strain evidence="1 2">SWC37</strain>
    </source>
</reference>
<evidence type="ECO:0000313" key="1">
    <source>
        <dbReference type="EMBL" id="KIC66745.1"/>
    </source>
</evidence>
<gene>
    <name evidence="1" type="ORF">RM50_10055</name>
</gene>
<comment type="caution">
    <text evidence="1">The sequence shown here is derived from an EMBL/GenBank/DDBJ whole genome shotgun (WGS) entry which is preliminary data.</text>
</comment>
<organism evidence="1 2">
    <name type="scientific">Pseudarthrobacter phenanthrenivorans</name>
    <name type="common">Arthrobacter phenanthrenivorans</name>
    <dbReference type="NCBI Taxonomy" id="361575"/>
    <lineage>
        <taxon>Bacteria</taxon>
        <taxon>Bacillati</taxon>
        <taxon>Actinomycetota</taxon>
        <taxon>Actinomycetes</taxon>
        <taxon>Micrococcales</taxon>
        <taxon>Micrococcaceae</taxon>
        <taxon>Pseudarthrobacter</taxon>
    </lineage>
</organism>